<keyword evidence="3" id="KW-1185">Reference proteome</keyword>
<feature type="region of interest" description="Disordered" evidence="1">
    <location>
        <begin position="34"/>
        <end position="69"/>
    </location>
</feature>
<accession>A0A7W6NM73</accession>
<sequence>MSMNQNGKGGAVDLVSRYRPIGIRAVSAAAAMRAPAGGTAAPSMATEPREWSPSALPEGFHMPPSVLDD</sequence>
<dbReference type="AlphaFoldDB" id="A0A7W6NM73"/>
<gene>
    <name evidence="2" type="ORF">GGR23_003870</name>
</gene>
<name>A0A7W6NM73_9HYPH</name>
<dbReference type="Proteomes" id="UP000528286">
    <property type="component" value="Unassembled WGS sequence"/>
</dbReference>
<comment type="caution">
    <text evidence="2">The sequence shown here is derived from an EMBL/GenBank/DDBJ whole genome shotgun (WGS) entry which is preliminary data.</text>
</comment>
<dbReference type="EMBL" id="JACIEZ010000010">
    <property type="protein sequence ID" value="MBB4066653.1"/>
    <property type="molecule type" value="Genomic_DNA"/>
</dbReference>
<proteinExistence type="predicted"/>
<evidence type="ECO:0000256" key="1">
    <source>
        <dbReference type="SAM" id="MobiDB-lite"/>
    </source>
</evidence>
<evidence type="ECO:0000313" key="2">
    <source>
        <dbReference type="EMBL" id="MBB4066653.1"/>
    </source>
</evidence>
<dbReference type="RefSeq" id="WP_183367907.1">
    <property type="nucleotide sequence ID" value="NZ_JACIEZ010000010.1"/>
</dbReference>
<evidence type="ECO:0000313" key="3">
    <source>
        <dbReference type="Proteomes" id="UP000528286"/>
    </source>
</evidence>
<reference evidence="2 3" key="1">
    <citation type="submission" date="2020-08" db="EMBL/GenBank/DDBJ databases">
        <title>Genomic Encyclopedia of Type Strains, Phase IV (KMG-IV): sequencing the most valuable type-strain genomes for metagenomic binning, comparative biology and taxonomic classification.</title>
        <authorList>
            <person name="Goeker M."/>
        </authorList>
    </citation>
    <scope>NUCLEOTIDE SEQUENCE [LARGE SCALE GENOMIC DNA]</scope>
    <source>
        <strain evidence="2 3">DSM 29853</strain>
    </source>
</reference>
<organism evidence="2 3">
    <name type="scientific">Gellertiella hungarica</name>
    <dbReference type="NCBI Taxonomy" id="1572859"/>
    <lineage>
        <taxon>Bacteria</taxon>
        <taxon>Pseudomonadati</taxon>
        <taxon>Pseudomonadota</taxon>
        <taxon>Alphaproteobacteria</taxon>
        <taxon>Hyphomicrobiales</taxon>
        <taxon>Rhizobiaceae</taxon>
        <taxon>Gellertiella</taxon>
    </lineage>
</organism>
<protein>
    <submittedName>
        <fullName evidence="2">Uncharacterized protein</fullName>
    </submittedName>
</protein>